<dbReference type="InterPro" id="IPR036390">
    <property type="entry name" value="WH_DNA-bd_sf"/>
</dbReference>
<evidence type="ECO:0000313" key="6">
    <source>
        <dbReference type="Proteomes" id="UP000574690"/>
    </source>
</evidence>
<evidence type="ECO:0000256" key="1">
    <source>
        <dbReference type="ARBA" id="ARBA00023015"/>
    </source>
</evidence>
<dbReference type="SMART" id="SM00347">
    <property type="entry name" value="HTH_MARR"/>
    <property type="match status" value="1"/>
</dbReference>
<proteinExistence type="predicted"/>
<dbReference type="PROSITE" id="PS50995">
    <property type="entry name" value="HTH_MARR_2"/>
    <property type="match status" value="1"/>
</dbReference>
<keyword evidence="1" id="KW-0805">Transcription regulation</keyword>
<dbReference type="InterPro" id="IPR036388">
    <property type="entry name" value="WH-like_DNA-bd_sf"/>
</dbReference>
<dbReference type="EMBL" id="JABFXE010000601">
    <property type="protein sequence ID" value="NUQ89658.1"/>
    <property type="molecule type" value="Genomic_DNA"/>
</dbReference>
<dbReference type="PANTHER" id="PTHR42756">
    <property type="entry name" value="TRANSCRIPTIONAL REGULATOR, MARR"/>
    <property type="match status" value="1"/>
</dbReference>
<accession>A0A850CCG1</accession>
<dbReference type="Proteomes" id="UP000574690">
    <property type="component" value="Unassembled WGS sequence"/>
</dbReference>
<sequence length="157" mass="17047">MTERETREAAMLGRLLELAIVLNADMEQMFAREGLTQSRTHLLWLVHQEGPCTQRRLAEALGVSARNVTGLVDAMAATGFVTREPHPADRRATLVTLTDRGAATARALEQGQGELAARLFGGFPDADLDRLGLDLDHVIDRLKAAILAAAAHDKETP</sequence>
<dbReference type="InterPro" id="IPR000835">
    <property type="entry name" value="HTH_MarR-typ"/>
</dbReference>
<protein>
    <submittedName>
        <fullName evidence="5">MarR family transcriptional regulator</fullName>
    </submittedName>
</protein>
<dbReference type="PROSITE" id="PS01117">
    <property type="entry name" value="HTH_MARR_1"/>
    <property type="match status" value="1"/>
</dbReference>
<dbReference type="Pfam" id="PF01047">
    <property type="entry name" value="MarR"/>
    <property type="match status" value="1"/>
</dbReference>
<feature type="domain" description="HTH marR-type" evidence="4">
    <location>
        <begin position="8"/>
        <end position="140"/>
    </location>
</feature>
<dbReference type="InterPro" id="IPR023187">
    <property type="entry name" value="Tscrpt_reg_MarR-type_CS"/>
</dbReference>
<organism evidence="5 6">
    <name type="scientific">Glycomyces artemisiae</name>
    <dbReference type="NCBI Taxonomy" id="1076443"/>
    <lineage>
        <taxon>Bacteria</taxon>
        <taxon>Bacillati</taxon>
        <taxon>Actinomycetota</taxon>
        <taxon>Actinomycetes</taxon>
        <taxon>Glycomycetales</taxon>
        <taxon>Glycomycetaceae</taxon>
        <taxon>Glycomyces</taxon>
    </lineage>
</organism>
<keyword evidence="3" id="KW-0804">Transcription</keyword>
<evidence type="ECO:0000256" key="3">
    <source>
        <dbReference type="ARBA" id="ARBA00023163"/>
    </source>
</evidence>
<comment type="caution">
    <text evidence="5">The sequence shown here is derived from an EMBL/GenBank/DDBJ whole genome shotgun (WGS) entry which is preliminary data.</text>
</comment>
<dbReference type="PRINTS" id="PR00598">
    <property type="entry name" value="HTHMARR"/>
</dbReference>
<gene>
    <name evidence="5" type="ORF">HOQ43_14520</name>
</gene>
<dbReference type="AlphaFoldDB" id="A0A850CCG1"/>
<dbReference type="PANTHER" id="PTHR42756:SF1">
    <property type="entry name" value="TRANSCRIPTIONAL REPRESSOR OF EMRAB OPERON"/>
    <property type="match status" value="1"/>
</dbReference>
<keyword evidence="2" id="KW-0238">DNA-binding</keyword>
<evidence type="ECO:0000256" key="2">
    <source>
        <dbReference type="ARBA" id="ARBA00023125"/>
    </source>
</evidence>
<evidence type="ECO:0000259" key="4">
    <source>
        <dbReference type="PROSITE" id="PS50995"/>
    </source>
</evidence>
<name>A0A850CCG1_9ACTN</name>
<dbReference type="GO" id="GO:0003677">
    <property type="term" value="F:DNA binding"/>
    <property type="evidence" value="ECO:0007669"/>
    <property type="project" value="UniProtKB-KW"/>
</dbReference>
<dbReference type="GO" id="GO:0003700">
    <property type="term" value="F:DNA-binding transcription factor activity"/>
    <property type="evidence" value="ECO:0007669"/>
    <property type="project" value="InterPro"/>
</dbReference>
<reference evidence="5 6" key="1">
    <citation type="submission" date="2020-05" db="EMBL/GenBank/DDBJ databases">
        <title>DNA-SIP metagenomic assembled genomes.</title>
        <authorList>
            <person name="Yu J."/>
        </authorList>
    </citation>
    <scope>NUCLEOTIDE SEQUENCE [LARGE SCALE GENOMIC DNA]</scope>
    <source>
        <strain evidence="5">Bin5.27</strain>
    </source>
</reference>
<dbReference type="SUPFAM" id="SSF46785">
    <property type="entry name" value="Winged helix' DNA-binding domain"/>
    <property type="match status" value="1"/>
</dbReference>
<evidence type="ECO:0000313" key="5">
    <source>
        <dbReference type="EMBL" id="NUQ89658.1"/>
    </source>
</evidence>
<dbReference type="Gene3D" id="1.10.10.10">
    <property type="entry name" value="Winged helix-like DNA-binding domain superfamily/Winged helix DNA-binding domain"/>
    <property type="match status" value="1"/>
</dbReference>